<dbReference type="GeneID" id="106176895"/>
<dbReference type="Pfam" id="PF02096">
    <property type="entry name" value="60KD_IMP"/>
    <property type="match status" value="1"/>
</dbReference>
<dbReference type="InterPro" id="IPR028055">
    <property type="entry name" value="YidC/Oxa/ALB_C"/>
</dbReference>
<dbReference type="InParanoid" id="A0A1S3JX22"/>
<reference evidence="9" key="1">
    <citation type="submission" date="2025-08" db="UniProtKB">
        <authorList>
            <consortium name="RefSeq"/>
        </authorList>
    </citation>
    <scope>IDENTIFICATION</scope>
    <source>
        <tissue evidence="9">Gonads</tissue>
    </source>
</reference>
<feature type="transmembrane region" description="Helical" evidence="6">
    <location>
        <begin position="323"/>
        <end position="340"/>
    </location>
</feature>
<keyword evidence="3 6" id="KW-1133">Transmembrane helix</keyword>
<organism evidence="8 9">
    <name type="scientific">Lingula anatina</name>
    <name type="common">Brachiopod</name>
    <name type="synonym">Lingula unguis</name>
    <dbReference type="NCBI Taxonomy" id="7574"/>
    <lineage>
        <taxon>Eukaryota</taxon>
        <taxon>Metazoa</taxon>
        <taxon>Spiralia</taxon>
        <taxon>Lophotrochozoa</taxon>
        <taxon>Brachiopoda</taxon>
        <taxon>Linguliformea</taxon>
        <taxon>Lingulata</taxon>
        <taxon>Lingulida</taxon>
        <taxon>Linguloidea</taxon>
        <taxon>Lingulidae</taxon>
        <taxon>Lingula</taxon>
    </lineage>
</organism>
<dbReference type="AlphaFoldDB" id="A0A1S3JX22"/>
<feature type="transmembrane region" description="Helical" evidence="6">
    <location>
        <begin position="206"/>
        <end position="223"/>
    </location>
</feature>
<dbReference type="PANTHER" id="PTHR12428:SF65">
    <property type="entry name" value="CYTOCHROME C OXIDASE ASSEMBLY PROTEIN COX18, MITOCHONDRIAL"/>
    <property type="match status" value="1"/>
</dbReference>
<dbReference type="KEGG" id="lak:106176895"/>
<sequence>MIHIMYKSTTITMGIVVNAHRHFSARGKLTLTKHTKLLKNSRISAGFSHQRDLSNCHVLGVSVQPVLHSYQQKRTLTNGSSGHPLSGLSKLFNPETNPCVDFGIRYLEWVHDVTGLPWWGTIISAAIIAKLSIFPLFWYSVYKRAIYQSVHQKLAVKRQLVDQNLYHMQRVMGFSDKERKQELEDSFKTLRKDHYEKYMVHPLQPTLAMLIQASLWFSMSAALRNMSGLPLPFTGERGLFEPGFAEGGVAWFPNLLLPDTSMAVGLITFSILIITSQMSILTTRQRLQGRPMPLVVKTVSVFGHLGATWLLYLSSILPCSMTLYWGVSGGCSLIQNLVFLSPRALNILKIPVMFPNPTPYKSLMTEAKRLYLKPFLPQSKTPKKNERS</sequence>
<dbReference type="GO" id="GO:0032977">
    <property type="term" value="F:membrane insertase activity"/>
    <property type="evidence" value="ECO:0007669"/>
    <property type="project" value="InterPro"/>
</dbReference>
<evidence type="ECO:0000256" key="3">
    <source>
        <dbReference type="ARBA" id="ARBA00022989"/>
    </source>
</evidence>
<evidence type="ECO:0000256" key="4">
    <source>
        <dbReference type="ARBA" id="ARBA00023136"/>
    </source>
</evidence>
<proteinExistence type="inferred from homology"/>
<dbReference type="RefSeq" id="XP_013414928.1">
    <property type="nucleotide sequence ID" value="XM_013559474.2"/>
</dbReference>
<feature type="transmembrane region" description="Helical" evidence="6">
    <location>
        <begin position="116"/>
        <end position="139"/>
    </location>
</feature>
<evidence type="ECO:0000256" key="5">
    <source>
        <dbReference type="RuleBase" id="RU003945"/>
    </source>
</evidence>
<accession>A0A1S3JX22</accession>
<dbReference type="Proteomes" id="UP000085678">
    <property type="component" value="Unplaced"/>
</dbReference>
<comment type="subcellular location">
    <subcellularLocation>
        <location evidence="1 5">Membrane</location>
        <topology evidence="1 5">Multi-pass membrane protein</topology>
    </subcellularLocation>
</comment>
<evidence type="ECO:0000313" key="8">
    <source>
        <dbReference type="Proteomes" id="UP000085678"/>
    </source>
</evidence>
<feature type="domain" description="Membrane insertase YidC/Oxa/ALB C-terminal" evidence="7">
    <location>
        <begin position="118"/>
        <end position="338"/>
    </location>
</feature>
<dbReference type="GO" id="GO:0032979">
    <property type="term" value="P:protein insertion into mitochondrial inner membrane from matrix"/>
    <property type="evidence" value="ECO:0007669"/>
    <property type="project" value="TreeGrafter"/>
</dbReference>
<dbReference type="OrthoDB" id="2148490at2759"/>
<dbReference type="GO" id="GO:0005743">
    <property type="term" value="C:mitochondrial inner membrane"/>
    <property type="evidence" value="ECO:0007669"/>
    <property type="project" value="TreeGrafter"/>
</dbReference>
<evidence type="ECO:0000256" key="1">
    <source>
        <dbReference type="ARBA" id="ARBA00004141"/>
    </source>
</evidence>
<evidence type="ECO:0000256" key="2">
    <source>
        <dbReference type="ARBA" id="ARBA00022692"/>
    </source>
</evidence>
<keyword evidence="2 5" id="KW-0812">Transmembrane</keyword>
<keyword evidence="8" id="KW-1185">Reference proteome</keyword>
<keyword evidence="4 6" id="KW-0472">Membrane</keyword>
<dbReference type="STRING" id="7574.A0A1S3JX22"/>
<dbReference type="PANTHER" id="PTHR12428">
    <property type="entry name" value="OXA1"/>
    <property type="match status" value="1"/>
</dbReference>
<gene>
    <name evidence="9" type="primary">LOC106176895</name>
</gene>
<feature type="transmembrane region" description="Helical" evidence="6">
    <location>
        <begin position="294"/>
        <end position="317"/>
    </location>
</feature>
<protein>
    <submittedName>
        <fullName evidence="9">Mitochondrial inner membrane protein COX18</fullName>
    </submittedName>
</protein>
<feature type="transmembrane region" description="Helical" evidence="6">
    <location>
        <begin position="262"/>
        <end position="282"/>
    </location>
</feature>
<name>A0A1S3JX22_LINAN</name>
<comment type="similarity">
    <text evidence="5">Belongs to the OXA1/ALB3/YidC family.</text>
</comment>
<dbReference type="InterPro" id="IPR001708">
    <property type="entry name" value="YidC/ALB3/OXA1/COX18"/>
</dbReference>
<evidence type="ECO:0000256" key="6">
    <source>
        <dbReference type="SAM" id="Phobius"/>
    </source>
</evidence>
<evidence type="ECO:0000259" key="7">
    <source>
        <dbReference type="Pfam" id="PF02096"/>
    </source>
</evidence>
<evidence type="ECO:0000313" key="9">
    <source>
        <dbReference type="RefSeq" id="XP_013414928.1"/>
    </source>
</evidence>